<dbReference type="Proteomes" id="UP001055117">
    <property type="component" value="Unassembled WGS sequence"/>
</dbReference>
<dbReference type="EMBL" id="BPQG01000013">
    <property type="protein sequence ID" value="GJD43432.1"/>
    <property type="molecule type" value="Genomic_DNA"/>
</dbReference>
<dbReference type="Gene3D" id="2.60.40.10">
    <property type="entry name" value="Immunoglobulins"/>
    <property type="match status" value="1"/>
</dbReference>
<dbReference type="Pfam" id="PF12951">
    <property type="entry name" value="PATR"/>
    <property type="match status" value="1"/>
</dbReference>
<sequence>MPQTIQPGSQSTTFTIGSADTYTLAAGSARTQTASTAIQATVASGATTIDIEGTLTDTVSGQRAIRAALGNGQILVGTNGIVRALDGDAIQAQAFTGANAAVSTVNLINLGQILSATSITAIGTTGATPPSAAYALNYNAAVGATNAPASDFTSGGVITNGSEGNATALIRSDSGDAIRLGAHQTLVNYGTITGAGPVNDSSSNNSFNATGNTSNAQRYDISRGVRINAATATNDTIDNHGLIQGAQHGVDVGNTAATNIQVVNQAGATILGHNGSGVGADTTGAAAGTVVVTNSGTIRGEYAPTYDRAGYATIDGDGDGVDVDGGATVYNLAGGLIAGAGAGGVLNGQGAGGFDSNGRANRSEGLSLGGGVVVNDGTISGADTAIVVNNDSNSNGSRSGVAATSIVNGATGAIVGQNGYAIRLENKTGTAAIDNDTIVNAGTITGNGGVPIGTVLRQDGNADPGTVGTLNGVAYTTADTGSARFIAGDGAAIQTGEGRDALSNYGTITGNTGRAISLEGGDDTLNLYTGATVTGRIDGGAGTDILNLRLDDRTGAGPNNLGANSGVTTGTLAAIVGFEALNVQGGTWTLADAQSYASGIAVTSGAGLVVGASGSIVGAVANAGTLTFAHASDLVQADVISGAGSVVQAGSGVLVLSGASTYSGGTTLVSGILDLAAATTGSFGAVTAAAAGTGAIRFTDGAQTLRIEGVALGSDAGFANTIAGFAADGDVINLRGIGQTSTAMFDYESNVLTLADALGTRATLHFTGSYAGAQFSAASDGAGGTQVTLSLPTLTVTAALASDTGVSGTDSLTTDPTVTGTADASALVTFSENGTVLGSVTADAQGHYTFGFRDGSGTALLADGAHAITVTETTLGATVAAVQPVRLILDTAAPSLQADAAAGTGVVTTLTGNVLANDSDASGLHVVSLQFASTPSVAVPEAGTTQVDSTNGTLMIAADGSYSYHPTTAGQAMFIETVADAAGNTSQTTLTLDVAKAAIPAALSFGFALTDAHFDFSSGHDLVTAPNGMVTDLTGVATISFTDGTVKGNDGSPLIDDLFYAATNLDVWRAHVDPDQHYADFGWHEGRDPNAEFSTTGYLAANADVAKAAINPLTHYDQFGWKEGRDPAANFDNELYLSHNPDVKAAGVDPLTHYLTFGQAEGRQAYAAVGKAGDLGTHPGFDAEYYLLSNTDVAKAAITAGGDGFVFAYTHYETFGWHEGRNPNAVFDTKGYLNAYADVKGANVDPLTHYDTFGFKEGRDPSASFDTKMYETAYADVANAHVDPMLHYLQFGALEGRSAFADGKFG</sequence>
<dbReference type="InterPro" id="IPR044016">
    <property type="entry name" value="Big_13"/>
</dbReference>
<reference evidence="4 5" key="1">
    <citation type="journal article" date="2021" name="Front. Microbiol.">
        <title>Comprehensive Comparative Genomics and Phenotyping of Methylobacterium Species.</title>
        <authorList>
            <person name="Alessa O."/>
            <person name="Ogura Y."/>
            <person name="Fujitani Y."/>
            <person name="Takami H."/>
            <person name="Hayashi T."/>
            <person name="Sahin N."/>
            <person name="Tani A."/>
        </authorList>
    </citation>
    <scope>NUCLEOTIDE SEQUENCE [LARGE SCALE GENOMIC DNA]</scope>
    <source>
        <strain evidence="4 5">DSM 23679</strain>
    </source>
</reference>
<dbReference type="InterPro" id="IPR040853">
    <property type="entry name" value="RapA2_cadherin-like"/>
</dbReference>
<feature type="domain" description="RapA2 cadherin-like" evidence="2">
    <location>
        <begin position="893"/>
        <end position="964"/>
    </location>
</feature>
<dbReference type="InterPro" id="IPR013425">
    <property type="entry name" value="Autotrns_rpt"/>
</dbReference>
<evidence type="ECO:0000313" key="4">
    <source>
        <dbReference type="EMBL" id="GJD43432.1"/>
    </source>
</evidence>
<dbReference type="InterPro" id="IPR013783">
    <property type="entry name" value="Ig-like_fold"/>
</dbReference>
<dbReference type="RefSeq" id="WP_283205812.1">
    <property type="nucleotide sequence ID" value="NZ_BPQG01000013.1"/>
</dbReference>
<comment type="caution">
    <text evidence="4">The sequence shown here is derived from an EMBL/GenBank/DDBJ whole genome shotgun (WGS) entry which is preliminary data.</text>
</comment>
<protein>
    <recommendedName>
        <fullName evidence="6">Autotransporter domain-containing protein</fullName>
    </recommendedName>
</protein>
<evidence type="ECO:0000259" key="3">
    <source>
        <dbReference type="Pfam" id="PF19077"/>
    </source>
</evidence>
<dbReference type="NCBIfam" id="TIGR02601">
    <property type="entry name" value="autotrns_rpt"/>
    <property type="match status" value="1"/>
</dbReference>
<accession>A0ABQ4QEU7</accession>
<feature type="domain" description="Bacterial Ig-like" evidence="3">
    <location>
        <begin position="791"/>
        <end position="891"/>
    </location>
</feature>
<evidence type="ECO:0000256" key="1">
    <source>
        <dbReference type="ARBA" id="ARBA00022729"/>
    </source>
</evidence>
<dbReference type="Pfam" id="PF19077">
    <property type="entry name" value="Big_13"/>
    <property type="match status" value="1"/>
</dbReference>
<name>A0ABQ4QEU7_9HYPH</name>
<keyword evidence="1" id="KW-0732">Signal</keyword>
<evidence type="ECO:0000313" key="5">
    <source>
        <dbReference type="Proteomes" id="UP001055117"/>
    </source>
</evidence>
<evidence type="ECO:0008006" key="6">
    <source>
        <dbReference type="Google" id="ProtNLM"/>
    </source>
</evidence>
<organism evidence="4 5">
    <name type="scientific">Methylobacterium cerastii</name>
    <dbReference type="NCBI Taxonomy" id="932741"/>
    <lineage>
        <taxon>Bacteria</taxon>
        <taxon>Pseudomonadati</taxon>
        <taxon>Pseudomonadota</taxon>
        <taxon>Alphaproteobacteria</taxon>
        <taxon>Hyphomicrobiales</taxon>
        <taxon>Methylobacteriaceae</taxon>
        <taxon>Methylobacterium</taxon>
    </lineage>
</organism>
<evidence type="ECO:0000259" key="2">
    <source>
        <dbReference type="Pfam" id="PF17803"/>
    </source>
</evidence>
<dbReference type="Pfam" id="PF17803">
    <property type="entry name" value="Cadherin_4"/>
    <property type="match status" value="1"/>
</dbReference>
<keyword evidence="5" id="KW-1185">Reference proteome</keyword>
<proteinExistence type="predicted"/>
<gene>
    <name evidence="4" type="ORF">AFCDBAGC_1284</name>
</gene>